<protein>
    <submittedName>
        <fullName evidence="2">Uncharacterized protein</fullName>
    </submittedName>
</protein>
<accession>A0A5C2RKM9</accession>
<feature type="compositionally biased region" description="Low complexity" evidence="1">
    <location>
        <begin position="19"/>
        <end position="30"/>
    </location>
</feature>
<gene>
    <name evidence="2" type="ORF">L227DRAFT_582198</name>
</gene>
<sequence length="257" mass="26974">MGGMGGMNMAGMGLGMGGSSITSPTSGSASLPNVSGHGMSQQSPSSAGPPQTSSMSNSGLPPGFPNLTPQQMQQLAQMNPQMKAMQIQRIMQAQQQMANSNMQGMGGGMGGGMGMGGMSPAQLQMLQRQQQTVPARIESAGDYRWDPSANSLEGEHQDGDTPETADDGQHNERRPRSRCVLQAATARLTAEVGGAAATVRRHSAHEEDYQGEYAPLVLVRPPLASHVTPTDIVALMLRSTSPPSQSSQQPLDSRTCR</sequence>
<proteinExistence type="predicted"/>
<reference evidence="2" key="1">
    <citation type="journal article" date="2018" name="Genome Biol. Evol.">
        <title>Genomics and development of Lentinus tigrinus, a white-rot wood-decaying mushroom with dimorphic fruiting bodies.</title>
        <authorList>
            <person name="Wu B."/>
            <person name="Xu Z."/>
            <person name="Knudson A."/>
            <person name="Carlson A."/>
            <person name="Chen N."/>
            <person name="Kovaka S."/>
            <person name="LaButti K."/>
            <person name="Lipzen A."/>
            <person name="Pennachio C."/>
            <person name="Riley R."/>
            <person name="Schakwitz W."/>
            <person name="Umezawa K."/>
            <person name="Ohm R.A."/>
            <person name="Grigoriev I.V."/>
            <person name="Nagy L.G."/>
            <person name="Gibbons J."/>
            <person name="Hibbett D."/>
        </authorList>
    </citation>
    <scope>NUCLEOTIDE SEQUENCE [LARGE SCALE GENOMIC DNA]</scope>
    <source>
        <strain evidence="2">ALCF2SS1-6</strain>
    </source>
</reference>
<dbReference type="AlphaFoldDB" id="A0A5C2RKM9"/>
<feature type="region of interest" description="Disordered" evidence="1">
    <location>
        <begin position="12"/>
        <end position="68"/>
    </location>
</feature>
<evidence type="ECO:0000256" key="1">
    <source>
        <dbReference type="SAM" id="MobiDB-lite"/>
    </source>
</evidence>
<keyword evidence="3" id="KW-1185">Reference proteome</keyword>
<feature type="non-terminal residue" evidence="2">
    <location>
        <position position="1"/>
    </location>
</feature>
<evidence type="ECO:0000313" key="2">
    <source>
        <dbReference type="EMBL" id="RPD52093.1"/>
    </source>
</evidence>
<dbReference type="EMBL" id="ML122442">
    <property type="protein sequence ID" value="RPD52093.1"/>
    <property type="molecule type" value="Genomic_DNA"/>
</dbReference>
<evidence type="ECO:0000313" key="3">
    <source>
        <dbReference type="Proteomes" id="UP000313359"/>
    </source>
</evidence>
<feature type="region of interest" description="Disordered" evidence="1">
    <location>
        <begin position="142"/>
        <end position="176"/>
    </location>
</feature>
<name>A0A5C2RKM9_9APHY</name>
<dbReference type="Proteomes" id="UP000313359">
    <property type="component" value="Unassembled WGS sequence"/>
</dbReference>
<organism evidence="2 3">
    <name type="scientific">Lentinus tigrinus ALCF2SS1-6</name>
    <dbReference type="NCBI Taxonomy" id="1328759"/>
    <lineage>
        <taxon>Eukaryota</taxon>
        <taxon>Fungi</taxon>
        <taxon>Dikarya</taxon>
        <taxon>Basidiomycota</taxon>
        <taxon>Agaricomycotina</taxon>
        <taxon>Agaricomycetes</taxon>
        <taxon>Polyporales</taxon>
        <taxon>Polyporaceae</taxon>
        <taxon>Lentinus</taxon>
    </lineage>
</organism>
<feature type="compositionally biased region" description="Low complexity" evidence="1">
    <location>
        <begin position="40"/>
        <end position="54"/>
    </location>
</feature>